<dbReference type="InterPro" id="IPR037523">
    <property type="entry name" value="VOC_core"/>
</dbReference>
<dbReference type="PROSITE" id="PS51819">
    <property type="entry name" value="VOC"/>
    <property type="match status" value="1"/>
</dbReference>
<dbReference type="SUPFAM" id="SSF54593">
    <property type="entry name" value="Glyoxalase/Bleomycin resistance protein/Dihydroxybiphenyl dioxygenase"/>
    <property type="match status" value="1"/>
</dbReference>
<accession>A0A376AAY1</accession>
<dbReference type="InterPro" id="IPR004360">
    <property type="entry name" value="Glyas_Fos-R_dOase_dom"/>
</dbReference>
<proteinExistence type="predicted"/>
<sequence length="140" mass="15161">MTRMIFVNLPVRDLAASQAFYEALGGTLNPMFSDEQAKCLLFSEAIGVMLLTHERYRQFTSRPIGDAKHQSQALLALSVETRDGVDAVLETAAVAGGTADPNPRQDLGFMYSRSVEDPDGNVWEIMWMDPAAAAGGPPDA</sequence>
<reference evidence="3" key="1">
    <citation type="submission" date="2018-07" db="EMBL/GenBank/DDBJ databases">
        <authorList>
            <person name="Peiro R."/>
            <person name="Begona"/>
            <person name="Cbmso G."/>
            <person name="Lopez M."/>
            <person name="Gonzalez S."/>
        </authorList>
    </citation>
    <scope>NUCLEOTIDE SEQUENCE [LARGE SCALE GENOMIC DNA]</scope>
</reference>
<feature type="domain" description="VOC" evidence="1">
    <location>
        <begin position="3"/>
        <end position="128"/>
    </location>
</feature>
<dbReference type="Proteomes" id="UP000254764">
    <property type="component" value="Unassembled WGS sequence"/>
</dbReference>
<dbReference type="PANTHER" id="PTHR36503">
    <property type="entry name" value="BLR2520 PROTEIN"/>
    <property type="match status" value="1"/>
</dbReference>
<evidence type="ECO:0000313" key="3">
    <source>
        <dbReference type="Proteomes" id="UP000254764"/>
    </source>
</evidence>
<dbReference type="Pfam" id="PF00903">
    <property type="entry name" value="Glyoxalase"/>
    <property type="match status" value="1"/>
</dbReference>
<protein>
    <recommendedName>
        <fullName evidence="1">VOC domain-containing protein</fullName>
    </recommendedName>
</protein>
<organism evidence="2 3">
    <name type="scientific">Ciceribacter selenitireducens ATCC BAA-1503</name>
    <dbReference type="NCBI Taxonomy" id="1336235"/>
    <lineage>
        <taxon>Bacteria</taxon>
        <taxon>Pseudomonadati</taxon>
        <taxon>Pseudomonadota</taxon>
        <taxon>Alphaproteobacteria</taxon>
        <taxon>Hyphomicrobiales</taxon>
        <taxon>Rhizobiaceae</taxon>
        <taxon>Ciceribacter</taxon>
    </lineage>
</organism>
<dbReference type="PANTHER" id="PTHR36503:SF2">
    <property type="entry name" value="BLR2408 PROTEIN"/>
    <property type="match status" value="1"/>
</dbReference>
<dbReference type="Gene3D" id="3.10.180.10">
    <property type="entry name" value="2,3-Dihydroxybiphenyl 1,2-Dioxygenase, domain 1"/>
    <property type="match status" value="1"/>
</dbReference>
<dbReference type="OrthoDB" id="9798430at2"/>
<evidence type="ECO:0000313" key="2">
    <source>
        <dbReference type="EMBL" id="SSC64934.1"/>
    </source>
</evidence>
<dbReference type="AlphaFoldDB" id="A0A376AAY1"/>
<evidence type="ECO:0000259" key="1">
    <source>
        <dbReference type="PROSITE" id="PS51819"/>
    </source>
</evidence>
<name>A0A376AAY1_9HYPH</name>
<dbReference type="RefSeq" id="WP_115672080.1">
    <property type="nucleotide sequence ID" value="NZ_UEYP01000015.1"/>
</dbReference>
<keyword evidence="3" id="KW-1185">Reference proteome</keyword>
<gene>
    <name evidence="2" type="ORF">RHIZ70_642</name>
</gene>
<dbReference type="CDD" id="cd09012">
    <property type="entry name" value="VOC_like"/>
    <property type="match status" value="1"/>
</dbReference>
<dbReference type="InterPro" id="IPR029068">
    <property type="entry name" value="Glyas_Bleomycin-R_OHBP_Dase"/>
</dbReference>
<dbReference type="STRING" id="1336235.GCA_000518785_01011"/>
<dbReference type="EMBL" id="UEYP01000015">
    <property type="protein sequence ID" value="SSC64934.1"/>
    <property type="molecule type" value="Genomic_DNA"/>
</dbReference>